<name>A0ABQ1MEI2_9BACT</name>
<dbReference type="RefSeq" id="WP_188441500.1">
    <property type="nucleotide sequence ID" value="NZ_BMFD01000004.1"/>
</dbReference>
<dbReference type="EMBL" id="BMFD01000004">
    <property type="protein sequence ID" value="GGC37796.1"/>
    <property type="molecule type" value="Genomic_DNA"/>
</dbReference>
<organism evidence="2 3">
    <name type="scientific">Belliella aquatica</name>
    <dbReference type="NCBI Taxonomy" id="1323734"/>
    <lineage>
        <taxon>Bacteria</taxon>
        <taxon>Pseudomonadati</taxon>
        <taxon>Bacteroidota</taxon>
        <taxon>Cytophagia</taxon>
        <taxon>Cytophagales</taxon>
        <taxon>Cyclobacteriaceae</taxon>
        <taxon>Belliella</taxon>
    </lineage>
</organism>
<feature type="domain" description="Contractile injection system tube protein N-terminal" evidence="1">
    <location>
        <begin position="7"/>
        <end position="172"/>
    </location>
</feature>
<proteinExistence type="predicted"/>
<sequence length="237" mass="26143">MSKGASRLKLKAYEKFGNGTASSPLSGGLYTLQMNPEQINVGFDLNKTVEDDDEPASAAGMPVSDKNKVYSRQKISLEFMVDNSGAIPNTPDGLSSESAGKSIKDSIDLLKKVTIKPTRASHRPPFVELEWGTLHLIGKINDFSVKYTLFNSAGDPIRAIVNLSLIEEVDEKVISREFQSPDITRIITVKDGDVLSSLCESFYDDSKYYLKVAAFNNLPSFRKLKIGSKLEFPPLEK</sequence>
<protein>
    <recommendedName>
        <fullName evidence="1">Contractile injection system tube protein N-terminal domain-containing protein</fullName>
    </recommendedName>
</protein>
<dbReference type="Proteomes" id="UP000635885">
    <property type="component" value="Unassembled WGS sequence"/>
</dbReference>
<reference evidence="3" key="1">
    <citation type="journal article" date="2019" name="Int. J. Syst. Evol. Microbiol.">
        <title>The Global Catalogue of Microorganisms (GCM) 10K type strain sequencing project: providing services to taxonomists for standard genome sequencing and annotation.</title>
        <authorList>
            <consortium name="The Broad Institute Genomics Platform"/>
            <consortium name="The Broad Institute Genome Sequencing Center for Infectious Disease"/>
            <person name="Wu L."/>
            <person name="Ma J."/>
        </authorList>
    </citation>
    <scope>NUCLEOTIDE SEQUENCE [LARGE SCALE GENOMIC DNA]</scope>
    <source>
        <strain evidence="3">CGMCC 1.12479</strain>
    </source>
</reference>
<evidence type="ECO:0000259" key="1">
    <source>
        <dbReference type="Pfam" id="PF19266"/>
    </source>
</evidence>
<dbReference type="InterPro" id="IPR045361">
    <property type="entry name" value="CIS_tube_prot_N"/>
</dbReference>
<evidence type="ECO:0000313" key="2">
    <source>
        <dbReference type="EMBL" id="GGC37796.1"/>
    </source>
</evidence>
<keyword evidence="3" id="KW-1185">Reference proteome</keyword>
<gene>
    <name evidence="2" type="ORF">GCM10010993_15850</name>
</gene>
<evidence type="ECO:0000313" key="3">
    <source>
        <dbReference type="Proteomes" id="UP000635885"/>
    </source>
</evidence>
<comment type="caution">
    <text evidence="2">The sequence shown here is derived from an EMBL/GenBank/DDBJ whole genome shotgun (WGS) entry which is preliminary data.</text>
</comment>
<dbReference type="Pfam" id="PF19266">
    <property type="entry name" value="CIS_tube"/>
    <property type="match status" value="1"/>
</dbReference>
<accession>A0ABQ1MEI2</accession>